<dbReference type="GO" id="GO:0000977">
    <property type="term" value="F:RNA polymerase II transcription regulatory region sequence-specific DNA binding"/>
    <property type="evidence" value="ECO:0007669"/>
    <property type="project" value="TreeGrafter"/>
</dbReference>
<dbReference type="AlphaFoldDB" id="A0A5J5F6C2"/>
<dbReference type="EMBL" id="VXIS01000025">
    <property type="protein sequence ID" value="KAA8912329.1"/>
    <property type="molecule type" value="Genomic_DNA"/>
</dbReference>
<dbReference type="GO" id="GO:0020037">
    <property type="term" value="F:heme binding"/>
    <property type="evidence" value="ECO:0007669"/>
    <property type="project" value="InterPro"/>
</dbReference>
<dbReference type="GO" id="GO:0005634">
    <property type="term" value="C:nucleus"/>
    <property type="evidence" value="ECO:0007669"/>
    <property type="project" value="TreeGrafter"/>
</dbReference>
<dbReference type="SUPFAM" id="SSF57667">
    <property type="entry name" value="beta-beta-alpha zinc fingers"/>
    <property type="match status" value="2"/>
</dbReference>
<organism evidence="8 9">
    <name type="scientific">Sphaerosporella brunnea</name>
    <dbReference type="NCBI Taxonomy" id="1250544"/>
    <lineage>
        <taxon>Eukaryota</taxon>
        <taxon>Fungi</taxon>
        <taxon>Dikarya</taxon>
        <taxon>Ascomycota</taxon>
        <taxon>Pezizomycotina</taxon>
        <taxon>Pezizomycetes</taxon>
        <taxon>Pezizales</taxon>
        <taxon>Pyronemataceae</taxon>
        <taxon>Sphaerosporella</taxon>
    </lineage>
</organism>
<dbReference type="PROSITE" id="PS50873">
    <property type="entry name" value="PEROXIDASE_4"/>
    <property type="match status" value="1"/>
</dbReference>
<accession>A0A5J5F6C2</accession>
<reference evidence="8 9" key="1">
    <citation type="submission" date="2019-09" db="EMBL/GenBank/DDBJ databases">
        <title>Draft genome of the ectomycorrhizal ascomycete Sphaerosporella brunnea.</title>
        <authorList>
            <consortium name="DOE Joint Genome Institute"/>
            <person name="Benucci G.M."/>
            <person name="Marozzi G."/>
            <person name="Antonielli L."/>
            <person name="Sanchez S."/>
            <person name="Marco P."/>
            <person name="Wang X."/>
            <person name="Falini L.B."/>
            <person name="Barry K."/>
            <person name="Haridas S."/>
            <person name="Lipzen A."/>
            <person name="Labutti K."/>
            <person name="Grigoriev I.V."/>
            <person name="Murat C."/>
            <person name="Martin F."/>
            <person name="Albertini E."/>
            <person name="Donnini D."/>
            <person name="Bonito G."/>
        </authorList>
    </citation>
    <scope>NUCLEOTIDE SEQUENCE [LARGE SCALE GENOMIC DNA]</scope>
    <source>
        <strain evidence="8 9">Sb_GMNB300</strain>
    </source>
</reference>
<dbReference type="InterPro" id="IPR013087">
    <property type="entry name" value="Znf_C2H2_type"/>
</dbReference>
<dbReference type="PROSITE" id="PS00028">
    <property type="entry name" value="ZINC_FINGER_C2H2_1"/>
    <property type="match status" value="2"/>
</dbReference>
<evidence type="ECO:0000313" key="8">
    <source>
        <dbReference type="EMBL" id="KAA8912329.1"/>
    </source>
</evidence>
<evidence type="ECO:0000313" key="9">
    <source>
        <dbReference type="Proteomes" id="UP000326924"/>
    </source>
</evidence>
<dbReference type="SMART" id="SM00355">
    <property type="entry name" value="ZnF_C2H2"/>
    <property type="match status" value="5"/>
</dbReference>
<dbReference type="GO" id="GO:0006979">
    <property type="term" value="P:response to oxidative stress"/>
    <property type="evidence" value="ECO:0007669"/>
    <property type="project" value="InterPro"/>
</dbReference>
<keyword evidence="3 5" id="KW-0863">Zinc-finger</keyword>
<dbReference type="GO" id="GO:0000981">
    <property type="term" value="F:DNA-binding transcription factor activity, RNA polymerase II-specific"/>
    <property type="evidence" value="ECO:0007669"/>
    <property type="project" value="TreeGrafter"/>
</dbReference>
<evidence type="ECO:0000256" key="4">
    <source>
        <dbReference type="ARBA" id="ARBA00022833"/>
    </source>
</evidence>
<dbReference type="GO" id="GO:0008270">
    <property type="term" value="F:zinc ion binding"/>
    <property type="evidence" value="ECO:0007669"/>
    <property type="project" value="UniProtKB-KW"/>
</dbReference>
<evidence type="ECO:0000256" key="2">
    <source>
        <dbReference type="ARBA" id="ARBA00022737"/>
    </source>
</evidence>
<dbReference type="InterPro" id="IPR002016">
    <property type="entry name" value="Haem_peroxidase"/>
</dbReference>
<sequence>MPFTCRVCTSNRRFYSVAALNQHTIALNHVYCQYCAVLFSTTAELIAHQDEAHPACEPCERVFVSTAALQAHLSTNSIHIEYCGFRSCFEKFPRGTDQLFNHRILAHSHCPECNKYFVDASALKNHRENHSAHSLVAEPLSCPSCPRTGFASLSALTMHLESGSCPGGASKEMVVMTVMAADTAGVIIGSGLPSGGGFIDEEADGSVDGDSTGGVCFTPTSSMGFPTPTDVTSNELAPLARGALYCPRCPPSRGPFINALALTQHFRSTVHDAKIYHCPTILGGGNPEKQFASLSSLLQHLESAACGSGKKTLRRALKFVLDELSAVGFGGVRLVQGLQ</sequence>
<keyword evidence="2" id="KW-0677">Repeat</keyword>
<evidence type="ECO:0000256" key="1">
    <source>
        <dbReference type="ARBA" id="ARBA00022723"/>
    </source>
</evidence>
<dbReference type="Pfam" id="PF00096">
    <property type="entry name" value="zf-C2H2"/>
    <property type="match status" value="1"/>
</dbReference>
<dbReference type="Proteomes" id="UP000326924">
    <property type="component" value="Unassembled WGS sequence"/>
</dbReference>
<evidence type="ECO:0000259" key="7">
    <source>
        <dbReference type="PROSITE" id="PS50873"/>
    </source>
</evidence>
<dbReference type="InterPro" id="IPR036236">
    <property type="entry name" value="Znf_C2H2_sf"/>
</dbReference>
<keyword evidence="1" id="KW-0479">Metal-binding</keyword>
<feature type="domain" description="Plant heme peroxidase family profile" evidence="7">
    <location>
        <begin position="112"/>
        <end position="339"/>
    </location>
</feature>
<gene>
    <name evidence="8" type="ORF">FN846DRAFT_808043</name>
</gene>
<protein>
    <recommendedName>
        <fullName evidence="10">C2H2-type domain-containing protein</fullName>
    </recommendedName>
</protein>
<dbReference type="PANTHER" id="PTHR24409:SF295">
    <property type="entry name" value="AZ2-RELATED"/>
    <property type="match status" value="1"/>
</dbReference>
<keyword evidence="9" id="KW-1185">Reference proteome</keyword>
<feature type="domain" description="C2H2-type" evidence="6">
    <location>
        <begin position="108"/>
        <end position="135"/>
    </location>
</feature>
<dbReference type="InParanoid" id="A0A5J5F6C2"/>
<dbReference type="OrthoDB" id="6077919at2759"/>
<comment type="caution">
    <text evidence="8">The sequence shown here is derived from an EMBL/GenBank/DDBJ whole genome shotgun (WGS) entry which is preliminary data.</text>
</comment>
<evidence type="ECO:0000259" key="6">
    <source>
        <dbReference type="PROSITE" id="PS50157"/>
    </source>
</evidence>
<evidence type="ECO:0008006" key="10">
    <source>
        <dbReference type="Google" id="ProtNLM"/>
    </source>
</evidence>
<name>A0A5J5F6C2_9PEZI</name>
<dbReference type="GO" id="GO:0004601">
    <property type="term" value="F:peroxidase activity"/>
    <property type="evidence" value="ECO:0007669"/>
    <property type="project" value="InterPro"/>
</dbReference>
<evidence type="ECO:0000256" key="5">
    <source>
        <dbReference type="PROSITE-ProRule" id="PRU00042"/>
    </source>
</evidence>
<dbReference type="PROSITE" id="PS50157">
    <property type="entry name" value="ZINC_FINGER_C2H2_2"/>
    <property type="match status" value="2"/>
</dbReference>
<evidence type="ECO:0000256" key="3">
    <source>
        <dbReference type="ARBA" id="ARBA00022771"/>
    </source>
</evidence>
<feature type="domain" description="C2H2-type" evidence="6">
    <location>
        <begin position="30"/>
        <end position="58"/>
    </location>
</feature>
<proteinExistence type="predicted"/>
<keyword evidence="4" id="KW-0862">Zinc</keyword>
<dbReference type="Gene3D" id="3.30.160.60">
    <property type="entry name" value="Classic Zinc Finger"/>
    <property type="match status" value="1"/>
</dbReference>
<dbReference type="PANTHER" id="PTHR24409">
    <property type="entry name" value="ZINC FINGER PROTEIN 142"/>
    <property type="match status" value="1"/>
</dbReference>